<sequence length="90" mass="10419">MKHSVRSTYLGAEWKGNGLLKMVAKKLVTDPSRSYREGKHPEISTSGDAVFQKGNDQGANRVRRYGKNFDRRPWQEVFHGPRLRCQRMTL</sequence>
<evidence type="ECO:0000256" key="1">
    <source>
        <dbReference type="SAM" id="MobiDB-lite"/>
    </source>
</evidence>
<organism evidence="2 3">
    <name type="scientific">Alligator mississippiensis</name>
    <name type="common">American alligator</name>
    <dbReference type="NCBI Taxonomy" id="8496"/>
    <lineage>
        <taxon>Eukaryota</taxon>
        <taxon>Metazoa</taxon>
        <taxon>Chordata</taxon>
        <taxon>Craniata</taxon>
        <taxon>Vertebrata</taxon>
        <taxon>Euteleostomi</taxon>
        <taxon>Archelosauria</taxon>
        <taxon>Archosauria</taxon>
        <taxon>Crocodylia</taxon>
        <taxon>Alligatoridae</taxon>
        <taxon>Alligatorinae</taxon>
        <taxon>Alligator</taxon>
    </lineage>
</organism>
<protein>
    <submittedName>
        <fullName evidence="2">Uncharacterized protein</fullName>
    </submittedName>
</protein>
<evidence type="ECO:0000313" key="2">
    <source>
        <dbReference type="EMBL" id="KYO20644.1"/>
    </source>
</evidence>
<feature type="region of interest" description="Disordered" evidence="1">
    <location>
        <begin position="32"/>
        <end position="54"/>
    </location>
</feature>
<dbReference type="AlphaFoldDB" id="A0A151M802"/>
<reference evidence="2 3" key="1">
    <citation type="journal article" date="2012" name="Genome Biol.">
        <title>Sequencing three crocodilian genomes to illuminate the evolution of archosaurs and amniotes.</title>
        <authorList>
            <person name="St John J.A."/>
            <person name="Braun E.L."/>
            <person name="Isberg S.R."/>
            <person name="Miles L.G."/>
            <person name="Chong A.Y."/>
            <person name="Gongora J."/>
            <person name="Dalzell P."/>
            <person name="Moran C."/>
            <person name="Bed'hom B."/>
            <person name="Abzhanov A."/>
            <person name="Burgess S.C."/>
            <person name="Cooksey A.M."/>
            <person name="Castoe T.A."/>
            <person name="Crawford N.G."/>
            <person name="Densmore L.D."/>
            <person name="Drew J.C."/>
            <person name="Edwards S.V."/>
            <person name="Faircloth B.C."/>
            <person name="Fujita M.K."/>
            <person name="Greenwold M.J."/>
            <person name="Hoffmann F.G."/>
            <person name="Howard J.M."/>
            <person name="Iguchi T."/>
            <person name="Janes D.E."/>
            <person name="Khan S.Y."/>
            <person name="Kohno S."/>
            <person name="de Koning A.J."/>
            <person name="Lance S.L."/>
            <person name="McCarthy F.M."/>
            <person name="McCormack J.E."/>
            <person name="Merchant M.E."/>
            <person name="Peterson D.G."/>
            <person name="Pollock D.D."/>
            <person name="Pourmand N."/>
            <person name="Raney B.J."/>
            <person name="Roessler K.A."/>
            <person name="Sanford J.R."/>
            <person name="Sawyer R.H."/>
            <person name="Schmidt C.J."/>
            <person name="Triplett E.W."/>
            <person name="Tuberville T.D."/>
            <person name="Venegas-Anaya M."/>
            <person name="Howard J.T."/>
            <person name="Jarvis E.D."/>
            <person name="Guillette L.J.Jr."/>
            <person name="Glenn T.C."/>
            <person name="Green R.E."/>
            <person name="Ray D.A."/>
        </authorList>
    </citation>
    <scope>NUCLEOTIDE SEQUENCE [LARGE SCALE GENOMIC DNA]</scope>
    <source>
        <strain evidence="2">KSC_2009_1</strain>
    </source>
</reference>
<evidence type="ECO:0000313" key="3">
    <source>
        <dbReference type="Proteomes" id="UP000050525"/>
    </source>
</evidence>
<name>A0A151M802_ALLMI</name>
<comment type="caution">
    <text evidence="2">The sequence shown here is derived from an EMBL/GenBank/DDBJ whole genome shotgun (WGS) entry which is preliminary data.</text>
</comment>
<gene>
    <name evidence="2" type="ORF">Y1Q_0012536</name>
</gene>
<proteinExistence type="predicted"/>
<dbReference type="EMBL" id="AKHW03006358">
    <property type="protein sequence ID" value="KYO20644.1"/>
    <property type="molecule type" value="Genomic_DNA"/>
</dbReference>
<dbReference type="Proteomes" id="UP000050525">
    <property type="component" value="Unassembled WGS sequence"/>
</dbReference>
<keyword evidence="3" id="KW-1185">Reference proteome</keyword>
<accession>A0A151M802</accession>
<feature type="compositionally biased region" description="Basic and acidic residues" evidence="1">
    <location>
        <begin position="33"/>
        <end position="42"/>
    </location>
</feature>